<protein>
    <submittedName>
        <fullName evidence="1">Uncharacterized protein</fullName>
    </submittedName>
</protein>
<dbReference type="Proteomes" id="UP001321486">
    <property type="component" value="Chromosome"/>
</dbReference>
<dbReference type="EMBL" id="AP027732">
    <property type="protein sequence ID" value="BDZ49701.1"/>
    <property type="molecule type" value="Genomic_DNA"/>
</dbReference>
<sequence>MKPLKGENIMLTDDLDKALTRSTTPKIDVELSRMAREAEGAQRPSFLGRFGRRGATLAIVGGLLAGGGTAAAATSNVWFQGNWSAGQEVQLSNGTACQIAFSVAENPNGTPMTSPAAVEARHYLTSIDLSSMLTPNATSSADCAAQGAELSRTLNGQINAHLKAEGYDTNHLWTVDAAHWNPKR</sequence>
<keyword evidence="2" id="KW-1185">Reference proteome</keyword>
<gene>
    <name evidence="1" type="ORF">GCM10025867_19420</name>
</gene>
<evidence type="ECO:0000313" key="1">
    <source>
        <dbReference type="EMBL" id="BDZ49701.1"/>
    </source>
</evidence>
<proteinExistence type="predicted"/>
<name>A0ABN6XY61_9MICO</name>
<reference evidence="2" key="1">
    <citation type="journal article" date="2019" name="Int. J. Syst. Evol. Microbiol.">
        <title>The Global Catalogue of Microorganisms (GCM) 10K type strain sequencing project: providing services to taxonomists for standard genome sequencing and annotation.</title>
        <authorList>
            <consortium name="The Broad Institute Genomics Platform"/>
            <consortium name="The Broad Institute Genome Sequencing Center for Infectious Disease"/>
            <person name="Wu L."/>
            <person name="Ma J."/>
        </authorList>
    </citation>
    <scope>NUCLEOTIDE SEQUENCE [LARGE SCALE GENOMIC DNA]</scope>
    <source>
        <strain evidence="2">NBRC 108728</strain>
    </source>
</reference>
<accession>A0ABN6XY61</accession>
<organism evidence="1 2">
    <name type="scientific">Frondihabitans sucicola</name>
    <dbReference type="NCBI Taxonomy" id="1268041"/>
    <lineage>
        <taxon>Bacteria</taxon>
        <taxon>Bacillati</taxon>
        <taxon>Actinomycetota</taxon>
        <taxon>Actinomycetes</taxon>
        <taxon>Micrococcales</taxon>
        <taxon>Microbacteriaceae</taxon>
        <taxon>Frondihabitans</taxon>
    </lineage>
</organism>
<evidence type="ECO:0000313" key="2">
    <source>
        <dbReference type="Proteomes" id="UP001321486"/>
    </source>
</evidence>